<dbReference type="Proteomes" id="UP000564964">
    <property type="component" value="Unassembled WGS sequence"/>
</dbReference>
<comment type="caution">
    <text evidence="1">The sequence shown here is derived from an EMBL/GenBank/DDBJ whole genome shotgun (WGS) entry which is preliminary data.</text>
</comment>
<protein>
    <submittedName>
        <fullName evidence="1">Uncharacterized protein</fullName>
    </submittedName>
</protein>
<dbReference type="AlphaFoldDB" id="A0A7J4JF19"/>
<accession>A0A7J4JF19</accession>
<name>A0A7J4JF19_9ARCH</name>
<reference evidence="2" key="2">
    <citation type="submission" date="2021-03" db="EMBL/GenBank/DDBJ databases">
        <authorList>
            <person name="Jaffe A."/>
        </authorList>
    </citation>
    <scope>NUCLEOTIDE SEQUENCE</scope>
    <source>
        <strain evidence="2">RIFCSPLOWO2_01_FULL_58_19</strain>
    </source>
</reference>
<organism evidence="1 3">
    <name type="scientific">Candidatus Iainarchaeum sp</name>
    <dbReference type="NCBI Taxonomy" id="3101447"/>
    <lineage>
        <taxon>Archaea</taxon>
        <taxon>Candidatus Iainarchaeota</taxon>
        <taxon>Candidatus Iainarchaeia</taxon>
        <taxon>Candidatus Iainarchaeales</taxon>
        <taxon>Candidatus Iainarchaeaceae</taxon>
        <taxon>Candidatus Iainarchaeum</taxon>
    </lineage>
</organism>
<reference evidence="3" key="1">
    <citation type="journal article" date="2020" name="bioRxiv">
        <title>A rank-normalized archaeal taxonomy based on genome phylogeny resolves widespread incomplete and uneven classifications.</title>
        <authorList>
            <person name="Rinke C."/>
            <person name="Chuvochina M."/>
            <person name="Mussig A.J."/>
            <person name="Chaumeil P.-A."/>
            <person name="Waite D.W."/>
            <person name="Whitman W.B."/>
            <person name="Parks D.H."/>
            <person name="Hugenholtz P."/>
        </authorList>
    </citation>
    <scope>NUCLEOTIDE SEQUENCE [LARGE SCALE GENOMIC DNA]</scope>
</reference>
<gene>
    <name evidence="1" type="ORF">HA252_00680</name>
    <name evidence="2" type="ORF">J4203_08040</name>
</gene>
<dbReference type="EMBL" id="JAGVWE010000007">
    <property type="protein sequence ID" value="MBS3063782.1"/>
    <property type="molecule type" value="Genomic_DNA"/>
</dbReference>
<evidence type="ECO:0000313" key="3">
    <source>
        <dbReference type="Proteomes" id="UP000564964"/>
    </source>
</evidence>
<proteinExistence type="predicted"/>
<dbReference type="EMBL" id="DUGH01000015">
    <property type="protein sequence ID" value="HIH15904.1"/>
    <property type="molecule type" value="Genomic_DNA"/>
</dbReference>
<reference evidence="2" key="3">
    <citation type="submission" date="2021-05" db="EMBL/GenBank/DDBJ databases">
        <title>Protein family content uncovers lineage relationships and bacterial pathway maintenance mechanisms in DPANN archaea.</title>
        <authorList>
            <person name="Castelle C.J."/>
            <person name="Meheust R."/>
            <person name="Jaffe A.L."/>
            <person name="Seitz K."/>
            <person name="Gong X."/>
            <person name="Baker B.J."/>
            <person name="Banfield J.F."/>
        </authorList>
    </citation>
    <scope>NUCLEOTIDE SEQUENCE</scope>
    <source>
        <strain evidence="2">RIFCSPLOWO2_01_FULL_58_19</strain>
    </source>
</reference>
<evidence type="ECO:0000313" key="1">
    <source>
        <dbReference type="EMBL" id="HIH15904.1"/>
    </source>
</evidence>
<dbReference type="Proteomes" id="UP000678237">
    <property type="component" value="Unassembled WGS sequence"/>
</dbReference>
<evidence type="ECO:0000313" key="2">
    <source>
        <dbReference type="EMBL" id="MBS3063782.1"/>
    </source>
</evidence>
<sequence length="97" mass="11336">MDAKKVKGLLQLGTVKKIIDFFMEPLKRENEALNACLKEVGEKRDKALAKRAQFKPGKTYLTSWSEDDRYVDDRFYQKKLTECYDKNTRSRKAMGLP</sequence>